<feature type="region of interest" description="Disordered" evidence="8">
    <location>
        <begin position="198"/>
        <end position="312"/>
    </location>
</feature>
<feature type="compositionally biased region" description="Polar residues" evidence="8">
    <location>
        <begin position="261"/>
        <end position="272"/>
    </location>
</feature>
<evidence type="ECO:0000256" key="1">
    <source>
        <dbReference type="ARBA" id="ARBA00004651"/>
    </source>
</evidence>
<feature type="transmembrane region" description="Helical" evidence="7">
    <location>
        <begin position="38"/>
        <end position="61"/>
    </location>
</feature>
<dbReference type="Pfam" id="PF05640">
    <property type="entry name" value="NKAIN"/>
    <property type="match status" value="1"/>
</dbReference>
<comment type="caution">
    <text evidence="9">The sequence shown here is derived from an EMBL/GenBank/DDBJ whole genome shotgun (WGS) entry which is preliminary data.</text>
</comment>
<evidence type="ECO:0000256" key="4">
    <source>
        <dbReference type="ARBA" id="ARBA00022692"/>
    </source>
</evidence>
<comment type="caution">
    <text evidence="7">Lacks conserved residue(s) required for the propagation of feature annotation.</text>
</comment>
<proteinExistence type="inferred from homology"/>
<feature type="transmembrane region" description="Helical" evidence="7">
    <location>
        <begin position="68"/>
        <end position="92"/>
    </location>
</feature>
<keyword evidence="10" id="KW-1185">Reference proteome</keyword>
<feature type="compositionally biased region" description="Low complexity" evidence="8">
    <location>
        <begin position="215"/>
        <end position="225"/>
    </location>
</feature>
<dbReference type="AlphaFoldDB" id="A0A7I8VWA8"/>
<evidence type="ECO:0000256" key="5">
    <source>
        <dbReference type="ARBA" id="ARBA00022989"/>
    </source>
</evidence>
<evidence type="ECO:0000256" key="7">
    <source>
        <dbReference type="RuleBase" id="RU368041"/>
    </source>
</evidence>
<reference evidence="9 10" key="1">
    <citation type="submission" date="2020-08" db="EMBL/GenBank/DDBJ databases">
        <authorList>
            <person name="Hejnol A."/>
        </authorList>
    </citation>
    <scope>NUCLEOTIDE SEQUENCE [LARGE SCALE GENOMIC DNA]</scope>
</reference>
<evidence type="ECO:0000256" key="8">
    <source>
        <dbReference type="SAM" id="MobiDB-lite"/>
    </source>
</evidence>
<evidence type="ECO:0000313" key="9">
    <source>
        <dbReference type="EMBL" id="CAD5120504.1"/>
    </source>
</evidence>
<comment type="similarity">
    <text evidence="2 7">Belongs to the NKAIN family.</text>
</comment>
<dbReference type="PANTHER" id="PTHR13084">
    <property type="entry name" value="T-CELL LYMPHOMA BREAKPOINT-ASSOCIATED TARGET 1-RELATED"/>
    <property type="match status" value="1"/>
</dbReference>
<accession>A0A7I8VWA8</accession>
<comment type="subcellular location">
    <subcellularLocation>
        <location evidence="1 7">Cell membrane</location>
        <topology evidence="1 7">Multi-pass membrane protein</topology>
    </subcellularLocation>
</comment>
<dbReference type="OrthoDB" id="10050321at2759"/>
<dbReference type="Proteomes" id="UP000549394">
    <property type="component" value="Unassembled WGS sequence"/>
</dbReference>
<organism evidence="9 10">
    <name type="scientific">Dimorphilus gyrociliatus</name>
    <dbReference type="NCBI Taxonomy" id="2664684"/>
    <lineage>
        <taxon>Eukaryota</taxon>
        <taxon>Metazoa</taxon>
        <taxon>Spiralia</taxon>
        <taxon>Lophotrochozoa</taxon>
        <taxon>Annelida</taxon>
        <taxon>Polychaeta</taxon>
        <taxon>Polychaeta incertae sedis</taxon>
        <taxon>Dinophilidae</taxon>
        <taxon>Dimorphilus</taxon>
    </lineage>
</organism>
<keyword evidence="5 7" id="KW-1133">Transmembrane helix</keyword>
<dbReference type="GO" id="GO:0005886">
    <property type="term" value="C:plasma membrane"/>
    <property type="evidence" value="ECO:0007669"/>
    <property type="project" value="UniProtKB-SubCell"/>
</dbReference>
<keyword evidence="3 7" id="KW-1003">Cell membrane</keyword>
<evidence type="ECO:0000256" key="3">
    <source>
        <dbReference type="ARBA" id="ARBA00022475"/>
    </source>
</evidence>
<keyword evidence="4 7" id="KW-0812">Transmembrane</keyword>
<evidence type="ECO:0000256" key="2">
    <source>
        <dbReference type="ARBA" id="ARBA00006364"/>
    </source>
</evidence>
<evidence type="ECO:0000313" key="10">
    <source>
        <dbReference type="Proteomes" id="UP000549394"/>
    </source>
</evidence>
<dbReference type="EMBL" id="CAJFCJ010000012">
    <property type="protein sequence ID" value="CAD5120504.1"/>
    <property type="molecule type" value="Genomic_DNA"/>
</dbReference>
<sequence length="312" mass="35138">MNRFFLFYSFYLQPQEFDYLYLQQIATLQRLVFDFMGYMWGSITANIVNLIVVIVGIVGAYQYRGKVLLLYAVWCTLWIGWNALVICIYLKIGLFENKNYGVLDFGTDQKSFWFNYGIGCETEKQVSTPNLSSTLTTESAKGASGCILSYDYVEVIHAGVQVLLALMGFVSGIRLACLYMEEDDSSVSAQEELEFIKMPNRTSRRSPPPTHLPYSSLQQSNTSSSGFTDLTICTGDNNTRRASRKPHSPSKDRPQARPRRPQSNYLASNGRSQPAYENAESLRHQNQHNADCLPAQPPPYQFPGPPPGTTVI</sequence>
<dbReference type="PANTHER" id="PTHR13084:SF6">
    <property type="entry name" value="SODIUM_POTASSIUM-TRANSPORTING ATPASE SUBUNIT BETA-1-INTERACTING PROTEIN"/>
    <property type="match status" value="1"/>
</dbReference>
<protein>
    <recommendedName>
        <fullName evidence="7">Sodium/potassium-transporting ATPase subunit beta-1-interacting protein</fullName>
        <shortName evidence="7">Na(+)/K(+)-transporting ATPase subunit beta-1-interacting protein</shortName>
    </recommendedName>
</protein>
<gene>
    <name evidence="9" type="ORF">DGYR_LOCUS8595</name>
</gene>
<keyword evidence="6 7" id="KW-0472">Membrane</keyword>
<dbReference type="GO" id="GO:0002028">
    <property type="term" value="P:regulation of sodium ion transport"/>
    <property type="evidence" value="ECO:0007669"/>
    <property type="project" value="UniProtKB-UniRule"/>
</dbReference>
<feature type="compositionally biased region" description="Pro residues" evidence="8">
    <location>
        <begin position="295"/>
        <end position="312"/>
    </location>
</feature>
<name>A0A7I8VWA8_9ANNE</name>
<dbReference type="InterPro" id="IPR008516">
    <property type="entry name" value="Na/K-Atpase_Interacting"/>
</dbReference>
<evidence type="ECO:0000256" key="6">
    <source>
        <dbReference type="ARBA" id="ARBA00023136"/>
    </source>
</evidence>